<reference evidence="4" key="1">
    <citation type="submission" date="2024-03" db="EMBL/GenBank/DDBJ databases">
        <title>Psychrobacter raelis sp. nov. isolated from a dog with peritonitis.</title>
        <authorList>
            <person name="Schiavone A."/>
            <person name="Manzulli V."/>
            <person name="Camarda A."/>
            <person name="Cafiero M.A."/>
            <person name="Vasco I."/>
            <person name="Marino L."/>
            <person name="Pennuzzi G."/>
            <person name="Serrecchia L."/>
            <person name="Galante D."/>
            <person name="Pugliese N."/>
        </authorList>
    </citation>
    <scope>NUCLEOTIDE SEQUENCE</scope>
    <source>
        <strain evidence="4">PraFG1</strain>
    </source>
</reference>
<dbReference type="PANTHER" id="PTHR30329:SF21">
    <property type="entry name" value="LIPOPROTEIN YIAD-RELATED"/>
    <property type="match status" value="1"/>
</dbReference>
<dbReference type="InterPro" id="IPR050330">
    <property type="entry name" value="Bact_OuterMem_StrucFunc"/>
</dbReference>
<organism evidence="4 5">
    <name type="scientific">Psychrobacter raelei</name>
    <dbReference type="NCBI Taxonomy" id="2565531"/>
    <lineage>
        <taxon>Bacteria</taxon>
        <taxon>Pseudomonadati</taxon>
        <taxon>Pseudomonadota</taxon>
        <taxon>Gammaproteobacteria</taxon>
        <taxon>Moraxellales</taxon>
        <taxon>Moraxellaceae</taxon>
        <taxon>Psychrobacter</taxon>
    </lineage>
</organism>
<dbReference type="PROSITE" id="PS51123">
    <property type="entry name" value="OMPA_2"/>
    <property type="match status" value="1"/>
</dbReference>
<dbReference type="KEGG" id="prae:MN210_13595"/>
<dbReference type="AlphaFoldDB" id="A0AAT9PDU1"/>
<dbReference type="SUPFAM" id="SSF103647">
    <property type="entry name" value="TSP type-3 repeat"/>
    <property type="match status" value="1"/>
</dbReference>
<feature type="domain" description="OmpA-like" evidence="3">
    <location>
        <begin position="77"/>
        <end position="196"/>
    </location>
</feature>
<dbReference type="Gene3D" id="3.30.1330.60">
    <property type="entry name" value="OmpA-like domain"/>
    <property type="match status" value="1"/>
</dbReference>
<keyword evidence="5" id="KW-1185">Reference proteome</keyword>
<dbReference type="EMBL" id="CP093310">
    <property type="protein sequence ID" value="UNK05048.1"/>
    <property type="molecule type" value="Genomic_DNA"/>
</dbReference>
<dbReference type="InterPro" id="IPR036737">
    <property type="entry name" value="OmpA-like_sf"/>
</dbReference>
<dbReference type="PANTHER" id="PTHR30329">
    <property type="entry name" value="STATOR ELEMENT OF FLAGELLAR MOTOR COMPLEX"/>
    <property type="match status" value="1"/>
</dbReference>
<dbReference type="InterPro" id="IPR006665">
    <property type="entry name" value="OmpA-like"/>
</dbReference>
<feature type="chain" id="PRO_5043546430" evidence="2">
    <location>
        <begin position="25"/>
        <end position="201"/>
    </location>
</feature>
<dbReference type="RefSeq" id="WP_110816962.1">
    <property type="nucleotide sequence ID" value="NZ_CP093310.2"/>
</dbReference>
<evidence type="ECO:0000259" key="3">
    <source>
        <dbReference type="PROSITE" id="PS51123"/>
    </source>
</evidence>
<evidence type="ECO:0000256" key="2">
    <source>
        <dbReference type="SAM" id="SignalP"/>
    </source>
</evidence>
<evidence type="ECO:0000256" key="1">
    <source>
        <dbReference type="PROSITE-ProRule" id="PRU00473"/>
    </source>
</evidence>
<dbReference type="Pfam" id="PF00691">
    <property type="entry name" value="OmpA"/>
    <property type="match status" value="1"/>
</dbReference>
<dbReference type="Proteomes" id="UP000829560">
    <property type="component" value="Chromosome"/>
</dbReference>
<proteinExistence type="predicted"/>
<keyword evidence="2" id="KW-0732">Signal</keyword>
<dbReference type="GO" id="GO:0005509">
    <property type="term" value="F:calcium ion binding"/>
    <property type="evidence" value="ECO:0007669"/>
    <property type="project" value="InterPro"/>
</dbReference>
<dbReference type="CDD" id="cd07185">
    <property type="entry name" value="OmpA_C-like"/>
    <property type="match status" value="1"/>
</dbReference>
<sequence>MKLSSLISVAVLNISVLSLVGCQAVSTDTDSPKEIVTTAIEASQLDSDKDGVPDIIDQCPNTPWNIAVDKEGCPPTPIGTDLKMEYRAYYEAGSNQLTQEDLIELDRVADIMKQYPDSKVFFEGHISNHEKSTNNAALAQERVEYVKNYLILNHGIHPDRIKIEVYGATRPLSENEDNKEELRLNQRVYGLLTGEIETNED</sequence>
<dbReference type="InterPro" id="IPR028974">
    <property type="entry name" value="TSP_type-3_rpt"/>
</dbReference>
<name>A0AAT9PDU1_9GAMM</name>
<evidence type="ECO:0000313" key="5">
    <source>
        <dbReference type="Proteomes" id="UP000829560"/>
    </source>
</evidence>
<dbReference type="GO" id="GO:0016020">
    <property type="term" value="C:membrane"/>
    <property type="evidence" value="ECO:0007669"/>
    <property type="project" value="UniProtKB-UniRule"/>
</dbReference>
<accession>A0AAT9PDU1</accession>
<dbReference type="PROSITE" id="PS51257">
    <property type="entry name" value="PROKAR_LIPOPROTEIN"/>
    <property type="match status" value="1"/>
</dbReference>
<protein>
    <submittedName>
        <fullName evidence="4">OmpA family protein</fullName>
    </submittedName>
</protein>
<dbReference type="SUPFAM" id="SSF103088">
    <property type="entry name" value="OmpA-like"/>
    <property type="match status" value="1"/>
</dbReference>
<keyword evidence="1" id="KW-0472">Membrane</keyword>
<gene>
    <name evidence="4" type="ORF">MN210_13595</name>
</gene>
<evidence type="ECO:0000313" key="4">
    <source>
        <dbReference type="EMBL" id="UNK05048.1"/>
    </source>
</evidence>
<feature type="signal peptide" evidence="2">
    <location>
        <begin position="1"/>
        <end position="24"/>
    </location>
</feature>